<protein>
    <submittedName>
        <fullName evidence="1">Uncharacterized protein</fullName>
    </submittedName>
</protein>
<proteinExistence type="predicted"/>
<name>D6TK39_KTERA</name>
<sequence>MKEKTFAVLECQWIGNDLHRIRHLQQEQLVYGPYALIPDTVQTYEEAIQSLVAENLRQQYETRRERRKLNTAR</sequence>
<organism evidence="1 2">
    <name type="scientific">Ktedonobacter racemifer DSM 44963</name>
    <dbReference type="NCBI Taxonomy" id="485913"/>
    <lineage>
        <taxon>Bacteria</taxon>
        <taxon>Bacillati</taxon>
        <taxon>Chloroflexota</taxon>
        <taxon>Ktedonobacteria</taxon>
        <taxon>Ktedonobacterales</taxon>
        <taxon>Ktedonobacteraceae</taxon>
        <taxon>Ktedonobacter</taxon>
    </lineage>
</organism>
<evidence type="ECO:0000313" key="2">
    <source>
        <dbReference type="Proteomes" id="UP000004508"/>
    </source>
</evidence>
<gene>
    <name evidence="1" type="ORF">Krac_11365</name>
</gene>
<accession>D6TK39</accession>
<dbReference type="AlphaFoldDB" id="D6TK39"/>
<keyword evidence="2" id="KW-1185">Reference proteome</keyword>
<dbReference type="EMBL" id="ADVG01000001">
    <property type="protein sequence ID" value="EFH89796.1"/>
    <property type="molecule type" value="Genomic_DNA"/>
</dbReference>
<dbReference type="Proteomes" id="UP000004508">
    <property type="component" value="Unassembled WGS sequence"/>
</dbReference>
<reference evidence="1 2" key="1">
    <citation type="journal article" date="2011" name="Stand. Genomic Sci.">
        <title>Non-contiguous finished genome sequence and contextual data of the filamentous soil bacterium Ktedonobacter racemifer type strain (SOSP1-21).</title>
        <authorList>
            <person name="Chang Y.J."/>
            <person name="Land M."/>
            <person name="Hauser L."/>
            <person name="Chertkov O."/>
            <person name="Del Rio T.G."/>
            <person name="Nolan M."/>
            <person name="Copeland A."/>
            <person name="Tice H."/>
            <person name="Cheng J.F."/>
            <person name="Lucas S."/>
            <person name="Han C."/>
            <person name="Goodwin L."/>
            <person name="Pitluck S."/>
            <person name="Ivanova N."/>
            <person name="Ovchinikova G."/>
            <person name="Pati A."/>
            <person name="Chen A."/>
            <person name="Palaniappan K."/>
            <person name="Mavromatis K."/>
            <person name="Liolios K."/>
            <person name="Brettin T."/>
            <person name="Fiebig A."/>
            <person name="Rohde M."/>
            <person name="Abt B."/>
            <person name="Goker M."/>
            <person name="Detter J.C."/>
            <person name="Woyke T."/>
            <person name="Bristow J."/>
            <person name="Eisen J.A."/>
            <person name="Markowitz V."/>
            <person name="Hugenholtz P."/>
            <person name="Kyrpides N.C."/>
            <person name="Klenk H.P."/>
            <person name="Lapidus A."/>
        </authorList>
    </citation>
    <scope>NUCLEOTIDE SEQUENCE [LARGE SCALE GENOMIC DNA]</scope>
    <source>
        <strain evidence="2">DSM 44963</strain>
    </source>
</reference>
<dbReference type="InParanoid" id="D6TK39"/>
<evidence type="ECO:0000313" key="1">
    <source>
        <dbReference type="EMBL" id="EFH89796.1"/>
    </source>
</evidence>
<comment type="caution">
    <text evidence="1">The sequence shown here is derived from an EMBL/GenBank/DDBJ whole genome shotgun (WGS) entry which is preliminary data.</text>
</comment>